<name>E0RZC5_BUTPB</name>
<dbReference type="AlphaFoldDB" id="E0RZC5"/>
<evidence type="ECO:0000313" key="2">
    <source>
        <dbReference type="EMBL" id="ADL33122.1"/>
    </source>
</evidence>
<dbReference type="KEGG" id="bpb:bpr_I0374"/>
<sequence>MGNTETDSQKVLEDISERIKKIFDMKQSLDISDKISCKAVKHVLCWEVAKEYQKKADSLSFILEVICDELQKSLKDDLVLSLLVDNLNRRCDANRVNYLLGNFSKKDWFIEEYRKKVMKKYKLPETELLIHVSAMEYEKRFNKSTLCFFTKGLDKCDNKMLVKFISDDGPLLFATDNLRTIKKYMELAGKNNSLLISVCKKDGKYEYKMLGIVKNNRLKEGSVYIDIKSKLSWVVYRNVSKQQDVLLDYREGVFHIPFLEPKNEVSAQLSKLDGYLESKDAATVKAVIECASQFASHGTGLVFIGDKGKNKNKHLLIEVDRLTNLKRARKIQPRQLDKKLIESSGVTAIDGAILLNLEGECYGVGAIVDGKAILEGDPGRGARFNSLYTYGSSLVKDAGKIYFVVAVISEDGMVDIFIPDTYTNATSSDK</sequence>
<organism evidence="2 3">
    <name type="scientific">Butyrivibrio proteoclasticus (strain ATCC 51982 / DSM 14932 / B316)</name>
    <name type="common">Clostridium proteoclasticum</name>
    <dbReference type="NCBI Taxonomy" id="515622"/>
    <lineage>
        <taxon>Bacteria</taxon>
        <taxon>Bacillati</taxon>
        <taxon>Bacillota</taxon>
        <taxon>Clostridia</taxon>
        <taxon>Lachnospirales</taxon>
        <taxon>Lachnospiraceae</taxon>
        <taxon>Butyrivibrio</taxon>
    </lineage>
</organism>
<accession>E0RZC5</accession>
<protein>
    <recommendedName>
        <fullName evidence="1">DAC domain-containing protein</fullName>
    </recommendedName>
</protein>
<dbReference type="PROSITE" id="PS51794">
    <property type="entry name" value="DAC"/>
    <property type="match status" value="1"/>
</dbReference>
<evidence type="ECO:0000313" key="3">
    <source>
        <dbReference type="Proteomes" id="UP000001299"/>
    </source>
</evidence>
<dbReference type="RefSeq" id="WP_013279779.1">
    <property type="nucleotide sequence ID" value="NC_014387.1"/>
</dbReference>
<dbReference type="STRING" id="515622.bpr_I0374"/>
<dbReference type="EMBL" id="CP001810">
    <property type="protein sequence ID" value="ADL33122.1"/>
    <property type="molecule type" value="Genomic_DNA"/>
</dbReference>
<dbReference type="HOGENOM" id="CLU_590237_0_0_9"/>
<proteinExistence type="predicted"/>
<reference evidence="2 3" key="1">
    <citation type="journal article" date="2010" name="PLoS ONE">
        <title>The glycobiome of the rumen bacterium Butyrivibrio proteoclasticus B316(T) highlights adaptation to a polysaccharide-rich environment.</title>
        <authorList>
            <person name="Kelly W.J."/>
            <person name="Leahy S.C."/>
            <person name="Altermann E."/>
            <person name="Yeoman C.J."/>
            <person name="Dunne J.C."/>
            <person name="Kong Z."/>
            <person name="Pacheco D.M."/>
            <person name="Li D."/>
            <person name="Noel S.J."/>
            <person name="Moon C.D."/>
            <person name="Cookson A.L."/>
            <person name="Attwood G.T."/>
        </authorList>
    </citation>
    <scope>NUCLEOTIDE SEQUENCE [LARGE SCALE GENOMIC DNA]</scope>
    <source>
        <strain evidence="3">ATCC 51982 / DSM 14932 / B316</strain>
    </source>
</reference>
<dbReference type="eggNOG" id="ENOG502Z97Y">
    <property type="taxonomic scope" value="Bacteria"/>
</dbReference>
<gene>
    <name evidence="2" type="ordered locus">bpr_I0374</name>
</gene>
<feature type="domain" description="DAC" evidence="1">
    <location>
        <begin position="269"/>
        <end position="429"/>
    </location>
</feature>
<keyword evidence="3" id="KW-1185">Reference proteome</keyword>
<evidence type="ECO:0000259" key="1">
    <source>
        <dbReference type="PROSITE" id="PS51794"/>
    </source>
</evidence>
<dbReference type="InterPro" id="IPR003390">
    <property type="entry name" value="DNA_integrity_scan_DisA_N"/>
</dbReference>
<dbReference type="Proteomes" id="UP000001299">
    <property type="component" value="Chromosome 1"/>
</dbReference>